<feature type="compositionally biased region" description="Low complexity" evidence="1">
    <location>
        <begin position="595"/>
        <end position="615"/>
    </location>
</feature>
<evidence type="ECO:0000256" key="1">
    <source>
        <dbReference type="SAM" id="MobiDB-lite"/>
    </source>
</evidence>
<proteinExistence type="predicted"/>
<feature type="compositionally biased region" description="Basic and acidic residues" evidence="1">
    <location>
        <begin position="481"/>
        <end position="503"/>
    </location>
</feature>
<feature type="region of interest" description="Disordered" evidence="1">
    <location>
        <begin position="470"/>
        <end position="526"/>
    </location>
</feature>
<sequence>MKGNSCLEIPQGGHVRNPPGMASKGVVVTSNAVMRGTRCLTTPQDEHVPQGIERFVNAGIDEHSKIMNAPQFAFADGYGSQVLAFDNVGVSEKHSKHNIQGSVASNVTYSSNVRRPCKQAVYHVQPVENLRIVAQQPNPSMVVRNYTAQLTPIDSNAPNTITPSGSQVVWSNPGSVDYRFVPAKFTTLQQDAHGNLIGKLTYHAVQQPQFGDEIIYSGCPVDTFDNDWVEDDIYDITETNFDFATLTGYPVDTDDVDPASVSIIDMICGISDSPEDPLMNSRQPMVINMPVKLEPEPVEAPLYKKMQAKLSAIKKSKMNKKVRGSRGNKHSNYLHHSDLNQLALEAPLESINASLGEDETVQWTPGFSRQLGAKGRSALLDLVRRVYRQDPPRYKAILQARTPPASISNLPFFNIPMLWELTHQFGVFKQALLIHKSQSTGLLRGERGRGRSRFDRYDRGLMPVNRKLALPQSSQTQTRVSQHEERRVEVAPAKKSEEKKDVVPPKIVEVSTPPETNPATQKRQEMNGITALVQGSMDYSAAKKHERVPGDSAAQATLSKQGSTAFSGRSLKETKRCANLRDDADKPAKRHNVVQDYHSQSTQDSSSISGSSDSSNETIRSDCKEYSPAPTMSSVASPVKSDAGAPSFVQSAHQSPQLSLVWSFPQKPPVNIDAEREAISDRMSPLSSARSTPTRCISV</sequence>
<dbReference type="Proteomes" id="UP001497744">
    <property type="component" value="Unassembled WGS sequence"/>
</dbReference>
<reference evidence="2 3" key="1">
    <citation type="submission" date="2021-06" db="EMBL/GenBank/DDBJ databases">
        <title>Genome sequence of Babesia caballi.</title>
        <authorList>
            <person name="Yamagishi J."/>
            <person name="Kidaka T."/>
            <person name="Ochi A."/>
        </authorList>
    </citation>
    <scope>NUCLEOTIDE SEQUENCE [LARGE SCALE GENOMIC DNA]</scope>
    <source>
        <strain evidence="2">USDA-D6B2</strain>
    </source>
</reference>
<feature type="compositionally biased region" description="Polar residues" evidence="1">
    <location>
        <begin position="554"/>
        <end position="567"/>
    </location>
</feature>
<protein>
    <submittedName>
        <fullName evidence="2">Uncharacterized protein</fullName>
    </submittedName>
</protein>
<dbReference type="EMBL" id="BPLF01000001">
    <property type="protein sequence ID" value="GIX60790.1"/>
    <property type="molecule type" value="Genomic_DNA"/>
</dbReference>
<dbReference type="RefSeq" id="XP_067712861.1">
    <property type="nucleotide sequence ID" value="XM_067856760.1"/>
</dbReference>
<name>A0AAV4LLQ1_BABCB</name>
<gene>
    <name evidence="2" type="ORF">BcabD6B2_02250</name>
</gene>
<organism evidence="2 3">
    <name type="scientific">Babesia caballi</name>
    <dbReference type="NCBI Taxonomy" id="5871"/>
    <lineage>
        <taxon>Eukaryota</taxon>
        <taxon>Sar</taxon>
        <taxon>Alveolata</taxon>
        <taxon>Apicomplexa</taxon>
        <taxon>Aconoidasida</taxon>
        <taxon>Piroplasmida</taxon>
        <taxon>Babesiidae</taxon>
        <taxon>Babesia</taxon>
    </lineage>
</organism>
<accession>A0AAV4LLQ1</accession>
<feature type="compositionally biased region" description="Polar residues" evidence="1">
    <location>
        <begin position="471"/>
        <end position="480"/>
    </location>
</feature>
<comment type="caution">
    <text evidence="2">The sequence shown here is derived from an EMBL/GenBank/DDBJ whole genome shotgun (WGS) entry which is preliminary data.</text>
</comment>
<dbReference type="GeneID" id="94192273"/>
<evidence type="ECO:0000313" key="3">
    <source>
        <dbReference type="Proteomes" id="UP001497744"/>
    </source>
</evidence>
<feature type="compositionally biased region" description="Basic and acidic residues" evidence="1">
    <location>
        <begin position="570"/>
        <end position="587"/>
    </location>
</feature>
<dbReference type="AlphaFoldDB" id="A0AAV4LLQ1"/>
<evidence type="ECO:0000313" key="2">
    <source>
        <dbReference type="EMBL" id="GIX60790.1"/>
    </source>
</evidence>
<feature type="region of interest" description="Disordered" evidence="1">
    <location>
        <begin position="1"/>
        <end position="20"/>
    </location>
</feature>
<feature type="region of interest" description="Disordered" evidence="1">
    <location>
        <begin position="541"/>
        <end position="652"/>
    </location>
</feature>
<keyword evidence="3" id="KW-1185">Reference proteome</keyword>